<dbReference type="InterPro" id="IPR010661">
    <property type="entry name" value="RVT_thumb"/>
</dbReference>
<dbReference type="InterPro" id="IPR043502">
    <property type="entry name" value="DNA/RNA_pol_sf"/>
</dbReference>
<dbReference type="Proteomes" id="UP000545329">
    <property type="component" value="Unassembled WGS sequence"/>
</dbReference>
<dbReference type="GO" id="GO:0003964">
    <property type="term" value="F:RNA-directed DNA polymerase activity"/>
    <property type="evidence" value="ECO:0007669"/>
    <property type="project" value="InterPro"/>
</dbReference>
<dbReference type="OrthoDB" id="6773263at2759"/>
<dbReference type="SUPFAM" id="SSF56672">
    <property type="entry name" value="DNA/RNA polymerases"/>
    <property type="match status" value="1"/>
</dbReference>
<sequence length="65" mass="7410">TYLGLRISEQTVILQQLAIRDNPRTFHDLHQLCGSLSWLRPLLGITTKDMVPLFNFLCGSEISTH</sequence>
<organism evidence="2 3">
    <name type="scientific">Erpornis zantholeuca</name>
    <dbReference type="NCBI Taxonomy" id="1112836"/>
    <lineage>
        <taxon>Eukaryota</taxon>
        <taxon>Metazoa</taxon>
        <taxon>Chordata</taxon>
        <taxon>Craniata</taxon>
        <taxon>Vertebrata</taxon>
        <taxon>Euteleostomi</taxon>
        <taxon>Archelosauria</taxon>
        <taxon>Archosauria</taxon>
        <taxon>Dinosauria</taxon>
        <taxon>Saurischia</taxon>
        <taxon>Theropoda</taxon>
        <taxon>Coelurosauria</taxon>
        <taxon>Aves</taxon>
        <taxon>Neognathae</taxon>
        <taxon>Neoaves</taxon>
        <taxon>Telluraves</taxon>
        <taxon>Australaves</taxon>
        <taxon>Passeriformes</taxon>
        <taxon>Sylvioidea</taxon>
        <taxon>Timaliidae</taxon>
        <taxon>Erpornis</taxon>
    </lineage>
</organism>
<name>A0A7L2XJ61_9PASS</name>
<feature type="non-terminal residue" evidence="2">
    <location>
        <position position="65"/>
    </location>
</feature>
<keyword evidence="3" id="KW-1185">Reference proteome</keyword>
<comment type="caution">
    <text evidence="2">The sequence shown here is derived from an EMBL/GenBank/DDBJ whole genome shotgun (WGS) entry which is preliminary data.</text>
</comment>
<reference evidence="2 3" key="1">
    <citation type="submission" date="2019-09" db="EMBL/GenBank/DDBJ databases">
        <title>Bird 10,000 Genomes (B10K) Project - Family phase.</title>
        <authorList>
            <person name="Zhang G."/>
        </authorList>
    </citation>
    <scope>NUCLEOTIDE SEQUENCE [LARGE SCALE GENOMIC DNA]</scope>
    <source>
        <strain evidence="2">B10K-DU-002-58</strain>
        <tissue evidence="2">Muscle</tissue>
    </source>
</reference>
<evidence type="ECO:0000259" key="1">
    <source>
        <dbReference type="Pfam" id="PF06817"/>
    </source>
</evidence>
<evidence type="ECO:0000313" key="3">
    <source>
        <dbReference type="Proteomes" id="UP000545329"/>
    </source>
</evidence>
<dbReference type="Gene3D" id="3.30.70.270">
    <property type="match status" value="1"/>
</dbReference>
<proteinExistence type="predicted"/>
<dbReference type="EMBL" id="VZTN01016525">
    <property type="protein sequence ID" value="NXS82803.1"/>
    <property type="molecule type" value="Genomic_DNA"/>
</dbReference>
<accession>A0A7L2XJ61</accession>
<dbReference type="Pfam" id="PF06817">
    <property type="entry name" value="RVT_thumb"/>
    <property type="match status" value="1"/>
</dbReference>
<dbReference type="InterPro" id="IPR043128">
    <property type="entry name" value="Rev_trsase/Diguanyl_cyclase"/>
</dbReference>
<feature type="domain" description="Reverse transcriptase thumb" evidence="1">
    <location>
        <begin position="15"/>
        <end position="60"/>
    </location>
</feature>
<evidence type="ECO:0000313" key="2">
    <source>
        <dbReference type="EMBL" id="NXS82803.1"/>
    </source>
</evidence>
<dbReference type="AlphaFoldDB" id="A0A7L2XJ61"/>
<feature type="non-terminal residue" evidence="2">
    <location>
        <position position="1"/>
    </location>
</feature>
<protein>
    <submittedName>
        <fullName evidence="2">POK18 protein</fullName>
    </submittedName>
</protein>
<gene>
    <name evidence="2" type="primary">Ervk18_1</name>
    <name evidence="2" type="ORF">ERPZAN_R14862</name>
</gene>